<reference evidence="9 10" key="1">
    <citation type="submission" date="2018-04" db="EMBL/GenBank/DDBJ databases">
        <title>Complete genome sequence of the nitrogen-fixing bacterium Azospirillum humicireducens type strain SgZ-5.</title>
        <authorList>
            <person name="Yu Z."/>
        </authorList>
    </citation>
    <scope>NUCLEOTIDE SEQUENCE [LARGE SCALE GENOMIC DNA]</scope>
    <source>
        <strain evidence="9 10">SgZ-5</strain>
        <plasmid evidence="9 10">pYZ3</plasmid>
    </source>
</reference>
<evidence type="ECO:0000256" key="2">
    <source>
        <dbReference type="ARBA" id="ARBA00006432"/>
    </source>
</evidence>
<dbReference type="Gene3D" id="3.40.50.980">
    <property type="match status" value="2"/>
</dbReference>
<dbReference type="Pfam" id="PF13193">
    <property type="entry name" value="AMP-binding_C"/>
    <property type="match status" value="1"/>
</dbReference>
<dbReference type="EC" id="6.2.1.44" evidence="5"/>
<keyword evidence="10" id="KW-1185">Reference proteome</keyword>
<sequence>MHIDEHAALNADCPGWPEADRDRYRAAGYWGDETFAGTLARLAARHGAKTALIEGEIQLSYAELGRRAEMLAGAFAALGLVRGDRAVVQLPNGVAFVETVLALTRLGVVPVLALPSHRRLEIGRFCAFTRAKLFVTADRLNGFDHRALAREVRAEAPDLIHVVIDGAAEEFTPLDSLRTWSGPVPPDAAAAGDVAVFQISGGTTGVPKLIPRRHDEYLYNIATAARASGMDGGTVYLCALPVAHNFPFACPGVMGTLVSGGTAVLAPDPGPETGFALIERHRVTITSLVPPLALLWMQAAPESERDRSSLRTLQVGGAKLASEAARRVRPALGCRLQQVFGMAEGLICYTGLDDDDETVALTQGRPMSPGDEVRVVDEAGNDVPPGEPGQLLTRGPYTIRGYYRIPEHNEVAFTPDGFYRTGDIVRVMEDGSLILSGRDKDQINRGGEKLSPEEVENLLLAHEGVHDAAVVGLPDPELGERICAFVILRDAGLKPLALTRHLRSKGIAAYKIPDQFLFLDRFPETGVGKVSRKVLREMLKQAYQAEPATGTEG</sequence>
<evidence type="ECO:0000259" key="8">
    <source>
        <dbReference type="Pfam" id="PF13193"/>
    </source>
</evidence>
<geneLocation type="plasmid" evidence="9 10">
    <name>pYZ3</name>
</geneLocation>
<dbReference type="KEGG" id="ahu:A6A40_22495"/>
<feature type="domain" description="AMP-dependent synthetase/ligase" evidence="7">
    <location>
        <begin position="41"/>
        <end position="403"/>
    </location>
</feature>
<dbReference type="EMBL" id="CP028904">
    <property type="protein sequence ID" value="AWB07831.1"/>
    <property type="molecule type" value="Genomic_DNA"/>
</dbReference>
<evidence type="ECO:0000256" key="6">
    <source>
        <dbReference type="ARBA" id="ARBA00067668"/>
    </source>
</evidence>
<dbReference type="FunFam" id="2.30.38.10:FF:000003">
    <property type="entry name" value="Vibriobactin-specific 2,3-dihydroxybenzoate-AMP ligase"/>
    <property type="match status" value="1"/>
</dbReference>
<dbReference type="InterPro" id="IPR045851">
    <property type="entry name" value="AMP-bd_C_sf"/>
</dbReference>
<evidence type="ECO:0000259" key="7">
    <source>
        <dbReference type="Pfam" id="PF00501"/>
    </source>
</evidence>
<accession>A0A2R4VTW9</accession>
<dbReference type="Proteomes" id="UP000077405">
    <property type="component" value="Plasmid pYZ3"/>
</dbReference>
<dbReference type="SUPFAM" id="SSF56801">
    <property type="entry name" value="Acetyl-CoA synthetase-like"/>
    <property type="match status" value="1"/>
</dbReference>
<dbReference type="GO" id="GO:0016878">
    <property type="term" value="F:acid-thiol ligase activity"/>
    <property type="evidence" value="ECO:0007669"/>
    <property type="project" value="UniProtKB-ARBA"/>
</dbReference>
<dbReference type="InterPro" id="IPR025110">
    <property type="entry name" value="AMP-bd_C"/>
</dbReference>
<dbReference type="PANTHER" id="PTHR43767:SF1">
    <property type="entry name" value="NONRIBOSOMAL PEPTIDE SYNTHASE PES1 (EUROFUNG)-RELATED"/>
    <property type="match status" value="1"/>
</dbReference>
<evidence type="ECO:0000313" key="9">
    <source>
        <dbReference type="EMBL" id="AWB07831.1"/>
    </source>
</evidence>
<dbReference type="PANTHER" id="PTHR43767">
    <property type="entry name" value="LONG-CHAIN-FATTY-ACID--COA LIGASE"/>
    <property type="match status" value="1"/>
</dbReference>
<comment type="pathway">
    <text evidence="1">Siderophore biosynthesis.</text>
</comment>
<dbReference type="Gene3D" id="2.30.38.10">
    <property type="entry name" value="Luciferase, Domain 3"/>
    <property type="match status" value="1"/>
</dbReference>
<dbReference type="PROSITE" id="PS00455">
    <property type="entry name" value="AMP_BINDING"/>
    <property type="match status" value="1"/>
</dbReference>
<dbReference type="Gene3D" id="3.30.300.30">
    <property type="match status" value="1"/>
</dbReference>
<evidence type="ECO:0000256" key="3">
    <source>
        <dbReference type="ARBA" id="ARBA00022598"/>
    </source>
</evidence>
<proteinExistence type="inferred from homology"/>
<feature type="domain" description="AMP-binding enzyme C-terminal" evidence="8">
    <location>
        <begin position="454"/>
        <end position="529"/>
    </location>
</feature>
<organism evidence="9 10">
    <name type="scientific">Azospirillum humicireducens</name>
    <dbReference type="NCBI Taxonomy" id="1226968"/>
    <lineage>
        <taxon>Bacteria</taxon>
        <taxon>Pseudomonadati</taxon>
        <taxon>Pseudomonadota</taxon>
        <taxon>Alphaproteobacteria</taxon>
        <taxon>Rhodospirillales</taxon>
        <taxon>Azospirillaceae</taxon>
        <taxon>Azospirillum</taxon>
    </lineage>
</organism>
<comment type="similarity">
    <text evidence="2">Belongs to the ATP-dependent AMP-binding enzyme family.</text>
</comment>
<keyword evidence="9" id="KW-0614">Plasmid</keyword>
<dbReference type="InterPro" id="IPR000873">
    <property type="entry name" value="AMP-dep_synth/lig_dom"/>
</dbReference>
<dbReference type="RefSeq" id="WP_108548108.1">
    <property type="nucleotide sequence ID" value="NZ_CP028904.1"/>
</dbReference>
<keyword evidence="3 9" id="KW-0436">Ligase</keyword>
<name>A0A2R4VTW9_9PROT</name>
<dbReference type="FunFam" id="3.30.300.30:FF:000008">
    <property type="entry name" value="2,3-dihydroxybenzoate-AMP ligase"/>
    <property type="match status" value="1"/>
</dbReference>
<dbReference type="InterPro" id="IPR050237">
    <property type="entry name" value="ATP-dep_AMP-bd_enzyme"/>
</dbReference>
<comment type="catalytic activity">
    <reaction evidence="4">
        <text>3-(methylsulfanyl)propanoate + ATP + CoA = 3-(methylsulfanyl)propanoyl-CoA + AMP + diphosphate</text>
        <dbReference type="Rhea" id="RHEA:43052"/>
        <dbReference type="ChEBI" id="CHEBI:30616"/>
        <dbReference type="ChEBI" id="CHEBI:33019"/>
        <dbReference type="ChEBI" id="CHEBI:49016"/>
        <dbReference type="ChEBI" id="CHEBI:57287"/>
        <dbReference type="ChEBI" id="CHEBI:82815"/>
        <dbReference type="ChEBI" id="CHEBI:456215"/>
        <dbReference type="EC" id="6.2.1.44"/>
    </reaction>
    <physiologicalReaction direction="left-to-right" evidence="4">
        <dbReference type="Rhea" id="RHEA:43053"/>
    </physiologicalReaction>
</comment>
<dbReference type="Pfam" id="PF00501">
    <property type="entry name" value="AMP-binding"/>
    <property type="match status" value="1"/>
</dbReference>
<evidence type="ECO:0000256" key="5">
    <source>
        <dbReference type="ARBA" id="ARBA00066616"/>
    </source>
</evidence>
<dbReference type="CDD" id="cd05920">
    <property type="entry name" value="23DHB-AMP_lg"/>
    <property type="match status" value="1"/>
</dbReference>
<protein>
    <recommendedName>
        <fullName evidence="6">3-methylmercaptopropionyl-CoA ligase</fullName>
        <ecNumber evidence="5">6.2.1.44</ecNumber>
    </recommendedName>
</protein>
<evidence type="ECO:0000256" key="1">
    <source>
        <dbReference type="ARBA" id="ARBA00004924"/>
    </source>
</evidence>
<dbReference type="InterPro" id="IPR020845">
    <property type="entry name" value="AMP-binding_CS"/>
</dbReference>
<evidence type="ECO:0000256" key="4">
    <source>
        <dbReference type="ARBA" id="ARBA00051915"/>
    </source>
</evidence>
<dbReference type="OrthoDB" id="9803968at2"/>
<evidence type="ECO:0000313" key="10">
    <source>
        <dbReference type="Proteomes" id="UP000077405"/>
    </source>
</evidence>
<dbReference type="AlphaFoldDB" id="A0A2R4VTW9"/>
<gene>
    <name evidence="9" type="ORF">A6A40_22495</name>
</gene>